<accession>A0ABQ7AEI7</accession>
<name>A0ABQ7AEI7_BRACR</name>
<protein>
    <submittedName>
        <fullName evidence="1">Uncharacterized protein</fullName>
    </submittedName>
</protein>
<dbReference type="Proteomes" id="UP000266723">
    <property type="component" value="Unassembled WGS sequence"/>
</dbReference>
<comment type="caution">
    <text evidence="1">The sequence shown here is derived from an EMBL/GenBank/DDBJ whole genome shotgun (WGS) entry which is preliminary data.</text>
</comment>
<reference evidence="1 2" key="1">
    <citation type="journal article" date="2020" name="BMC Genomics">
        <title>Intraspecific diversification of the crop wild relative Brassica cretica Lam. using demographic model selection.</title>
        <authorList>
            <person name="Kioukis A."/>
            <person name="Michalopoulou V.A."/>
            <person name="Briers L."/>
            <person name="Pirintsos S."/>
            <person name="Studholme D.J."/>
            <person name="Pavlidis P."/>
            <person name="Sarris P.F."/>
        </authorList>
    </citation>
    <scope>NUCLEOTIDE SEQUENCE [LARGE SCALE GENOMIC DNA]</scope>
    <source>
        <strain evidence="2">cv. PFS-1207/04</strain>
    </source>
</reference>
<keyword evidence="2" id="KW-1185">Reference proteome</keyword>
<evidence type="ECO:0000313" key="2">
    <source>
        <dbReference type="Proteomes" id="UP000266723"/>
    </source>
</evidence>
<dbReference type="EMBL" id="QGKV02002055">
    <property type="protein sequence ID" value="KAF3496023.1"/>
    <property type="molecule type" value="Genomic_DNA"/>
</dbReference>
<gene>
    <name evidence="1" type="ORF">DY000_02054419</name>
</gene>
<organism evidence="1 2">
    <name type="scientific">Brassica cretica</name>
    <name type="common">Mustard</name>
    <dbReference type="NCBI Taxonomy" id="69181"/>
    <lineage>
        <taxon>Eukaryota</taxon>
        <taxon>Viridiplantae</taxon>
        <taxon>Streptophyta</taxon>
        <taxon>Embryophyta</taxon>
        <taxon>Tracheophyta</taxon>
        <taxon>Spermatophyta</taxon>
        <taxon>Magnoliopsida</taxon>
        <taxon>eudicotyledons</taxon>
        <taxon>Gunneridae</taxon>
        <taxon>Pentapetalae</taxon>
        <taxon>rosids</taxon>
        <taxon>malvids</taxon>
        <taxon>Brassicales</taxon>
        <taxon>Brassicaceae</taxon>
        <taxon>Brassiceae</taxon>
        <taxon>Brassica</taxon>
    </lineage>
</organism>
<evidence type="ECO:0000313" key="1">
    <source>
        <dbReference type="EMBL" id="KAF3496023.1"/>
    </source>
</evidence>
<proteinExistence type="predicted"/>
<sequence length="180" mass="20786">MVVRYEAHVVKVGEDRAVRETNGQRVIRNAIDRFAFGSKEILEAVEFSGLRRVSYRGERLEEMKPCMFLASQKWTIEKPNSQSAGPGEMSRRLGLSGGLNRFHGHRLFFSSRGFWMLPNRGFEKDDYIREEKVGDGTTSSVNYRPQNSYKPDHKFAGLMQRWPSRHEVTQLTITGEWDNA</sequence>